<name>D1VTP7_9FIRM</name>
<keyword evidence="2" id="KW-1185">Reference proteome</keyword>
<evidence type="ECO:0000313" key="1">
    <source>
        <dbReference type="EMBL" id="EFA90077.1"/>
    </source>
</evidence>
<proteinExistence type="predicted"/>
<reference evidence="1 2" key="1">
    <citation type="submission" date="2009-12" db="EMBL/GenBank/DDBJ databases">
        <title>Genome Sequence of Peptoniphilus lacrimalis 315-B.</title>
        <authorList>
            <person name="Durkin A.S."/>
            <person name="Madupu R."/>
            <person name="Torralba M."/>
            <person name="Methe B."/>
            <person name="Sutton G."/>
            <person name="Strausberg R.L."/>
            <person name="Nelson K.E."/>
        </authorList>
    </citation>
    <scope>NUCLEOTIDE SEQUENCE [LARGE SCALE GENOMIC DNA]</scope>
    <source>
        <strain evidence="1 2">315-B</strain>
    </source>
</reference>
<sequence>MQSNNNMNLLDFKDIIFDSFYEDNYFLYLSSVKKMDTCLN</sequence>
<evidence type="ECO:0000313" key="2">
    <source>
        <dbReference type="Proteomes" id="UP000005711"/>
    </source>
</evidence>
<dbReference type="RefSeq" id="WP_004824767.1">
    <property type="nucleotide sequence ID" value="NZ_ADDO01000041.1"/>
</dbReference>
<dbReference type="EMBL" id="ADDO01000041">
    <property type="protein sequence ID" value="EFA90077.1"/>
    <property type="molecule type" value="Genomic_DNA"/>
</dbReference>
<comment type="caution">
    <text evidence="1">The sequence shown here is derived from an EMBL/GenBank/DDBJ whole genome shotgun (WGS) entry which is preliminary data.</text>
</comment>
<gene>
    <name evidence="1" type="ORF">HMPREF0628_0331</name>
</gene>
<protein>
    <submittedName>
        <fullName evidence="1">Uncharacterized protein</fullName>
    </submittedName>
</protein>
<organism evidence="1 2">
    <name type="scientific">Peptoniphilus lacrimalis 315-B</name>
    <dbReference type="NCBI Taxonomy" id="596330"/>
    <lineage>
        <taxon>Bacteria</taxon>
        <taxon>Bacillati</taxon>
        <taxon>Bacillota</taxon>
        <taxon>Tissierellia</taxon>
        <taxon>Tissierellales</taxon>
        <taxon>Peptoniphilaceae</taxon>
        <taxon>Peptoniphilus</taxon>
    </lineage>
</organism>
<accession>D1VTP7</accession>
<dbReference type="Proteomes" id="UP000005711">
    <property type="component" value="Unassembled WGS sequence"/>
</dbReference>
<dbReference type="AlphaFoldDB" id="D1VTP7"/>